<feature type="chain" id="PRO_5011983971" evidence="1">
    <location>
        <begin position="22"/>
        <end position="91"/>
    </location>
</feature>
<protein>
    <submittedName>
        <fullName evidence="2">Deoxyribose-phosphate aldolase</fullName>
    </submittedName>
</protein>
<dbReference type="AlphaFoldDB" id="A0A1T0ASL9"/>
<evidence type="ECO:0000313" key="3">
    <source>
        <dbReference type="Proteomes" id="UP000190867"/>
    </source>
</evidence>
<name>A0A1T0ASL9_9PAST</name>
<dbReference type="EMBL" id="MUYA01000008">
    <property type="protein sequence ID" value="OOR98921.1"/>
    <property type="molecule type" value="Genomic_DNA"/>
</dbReference>
<comment type="caution">
    <text evidence="2">The sequence shown here is derived from an EMBL/GenBank/DDBJ whole genome shotgun (WGS) entry which is preliminary data.</text>
</comment>
<keyword evidence="3" id="KW-1185">Reference proteome</keyword>
<gene>
    <name evidence="2" type="ORF">B0187_06570</name>
</gene>
<evidence type="ECO:0000313" key="2">
    <source>
        <dbReference type="EMBL" id="OOR98921.1"/>
    </source>
</evidence>
<reference evidence="2 3" key="1">
    <citation type="submission" date="2017-02" db="EMBL/GenBank/DDBJ databases">
        <title>Draft genome sequence of Haemophilus paracuniculus CCUG 43573 type strain.</title>
        <authorList>
            <person name="Engstrom-Jakobsson H."/>
            <person name="Salva-Serra F."/>
            <person name="Thorell K."/>
            <person name="Gonzales-Siles L."/>
            <person name="Karlsson R."/>
            <person name="Boulund F."/>
            <person name="Engstrand L."/>
            <person name="Kristiansson E."/>
            <person name="Moore E."/>
        </authorList>
    </citation>
    <scope>NUCLEOTIDE SEQUENCE [LARGE SCALE GENOMIC DNA]</scope>
    <source>
        <strain evidence="2 3">CCUG 43573</strain>
    </source>
</reference>
<keyword evidence="1" id="KW-0732">Signal</keyword>
<accession>A0A1T0ASL9</accession>
<dbReference type="RefSeq" id="WP_078237066.1">
    <property type="nucleotide sequence ID" value="NZ_MUYA01000008.1"/>
</dbReference>
<organism evidence="2 3">
    <name type="scientific">Haemophilus paracuniculus</name>
    <dbReference type="NCBI Taxonomy" id="734"/>
    <lineage>
        <taxon>Bacteria</taxon>
        <taxon>Pseudomonadati</taxon>
        <taxon>Pseudomonadota</taxon>
        <taxon>Gammaproteobacteria</taxon>
        <taxon>Pasteurellales</taxon>
        <taxon>Pasteurellaceae</taxon>
        <taxon>Haemophilus</taxon>
    </lineage>
</organism>
<evidence type="ECO:0000256" key="1">
    <source>
        <dbReference type="SAM" id="SignalP"/>
    </source>
</evidence>
<dbReference type="Proteomes" id="UP000190867">
    <property type="component" value="Unassembled WGS sequence"/>
</dbReference>
<dbReference type="STRING" id="734.B0187_06570"/>
<proteinExistence type="predicted"/>
<dbReference type="PROSITE" id="PS51257">
    <property type="entry name" value="PROKAR_LIPOPROTEIN"/>
    <property type="match status" value="1"/>
</dbReference>
<dbReference type="OrthoDB" id="5689750at2"/>
<sequence>MKKLSLAVLASIVLAGCTANVYSNKGNATILDSKFLSNDVVELTVQKDNGEIVKMTRQYDAHAAVGARVTVSDNYEHQDSDLKTITRYEFK</sequence>
<feature type="signal peptide" evidence="1">
    <location>
        <begin position="1"/>
        <end position="21"/>
    </location>
</feature>